<keyword evidence="3" id="KW-1185">Reference proteome</keyword>
<dbReference type="KEGG" id="bsol:FSW04_13450"/>
<evidence type="ECO:0000259" key="1">
    <source>
        <dbReference type="Pfam" id="PF13699"/>
    </source>
</evidence>
<dbReference type="Proteomes" id="UP000321805">
    <property type="component" value="Chromosome"/>
</dbReference>
<feature type="domain" description="eCIS core" evidence="1">
    <location>
        <begin position="30"/>
        <end position="107"/>
    </location>
</feature>
<dbReference type="OrthoDB" id="9153660at2"/>
<organism evidence="2 3">
    <name type="scientific">Baekduia soli</name>
    <dbReference type="NCBI Taxonomy" id="496014"/>
    <lineage>
        <taxon>Bacteria</taxon>
        <taxon>Bacillati</taxon>
        <taxon>Actinomycetota</taxon>
        <taxon>Thermoleophilia</taxon>
        <taxon>Solirubrobacterales</taxon>
        <taxon>Baekduiaceae</taxon>
        <taxon>Baekduia</taxon>
    </lineage>
</organism>
<dbReference type="AlphaFoldDB" id="A0A5B8U5V6"/>
<dbReference type="InterPro" id="IPR025295">
    <property type="entry name" value="eCIS_core_dom"/>
</dbReference>
<gene>
    <name evidence="2" type="ORF">FSW04_13450</name>
</gene>
<protein>
    <submittedName>
        <fullName evidence="2">DUF4157 domain-containing protein</fullName>
    </submittedName>
</protein>
<dbReference type="EMBL" id="CP042430">
    <property type="protein sequence ID" value="QEC48474.1"/>
    <property type="molecule type" value="Genomic_DNA"/>
</dbReference>
<sequence length="135" mass="13831">MHDGEGILQGGVVHPDVQAAIGLAHGGGRPLHEGTAGRLSEVLQDPLHDVRVHDGPEAAMLARAVAARAFTVGNDIFFGAGEYRPGTADGDRLIAHEATHVIQQRGAPAAGPLTVSDPGDALEVEAEVLARGLDG</sequence>
<name>A0A5B8U5V6_9ACTN</name>
<dbReference type="Pfam" id="PF13699">
    <property type="entry name" value="eCIS_core"/>
    <property type="match status" value="1"/>
</dbReference>
<reference evidence="2 3" key="1">
    <citation type="journal article" date="2018" name="J. Microbiol.">
        <title>Baekduia soli gen. nov., sp. nov., a novel bacterium isolated from the soil of Baekdu Mountain and proposal of a novel family name, Baekduiaceae fam. nov.</title>
        <authorList>
            <person name="An D.S."/>
            <person name="Siddiqi M.Z."/>
            <person name="Kim K.H."/>
            <person name="Yu H.S."/>
            <person name="Im W.T."/>
        </authorList>
    </citation>
    <scope>NUCLEOTIDE SEQUENCE [LARGE SCALE GENOMIC DNA]</scope>
    <source>
        <strain evidence="2 3">BR7-21</strain>
    </source>
</reference>
<evidence type="ECO:0000313" key="3">
    <source>
        <dbReference type="Proteomes" id="UP000321805"/>
    </source>
</evidence>
<evidence type="ECO:0000313" key="2">
    <source>
        <dbReference type="EMBL" id="QEC48474.1"/>
    </source>
</evidence>
<accession>A0A5B8U5V6</accession>
<proteinExistence type="predicted"/>